<evidence type="ECO:0000256" key="17">
    <source>
        <dbReference type="SAM" id="Phobius"/>
    </source>
</evidence>
<dbReference type="InterPro" id="IPR000454">
    <property type="entry name" value="ATP_synth_F0_csu"/>
</dbReference>
<dbReference type="EMBL" id="MN042593">
    <property type="protein sequence ID" value="QID56573.1"/>
    <property type="molecule type" value="Genomic_DNA"/>
</dbReference>
<feature type="non-terminal residue" evidence="19">
    <location>
        <position position="75"/>
    </location>
</feature>
<dbReference type="AlphaFoldDB" id="A0A6G6BX45"/>
<evidence type="ECO:0000256" key="9">
    <source>
        <dbReference type="ARBA" id="ARBA00023065"/>
    </source>
</evidence>
<keyword evidence="6 17" id="KW-0812">Transmembrane</keyword>
<feature type="domain" description="V-ATPase proteolipid subunit C-like" evidence="18">
    <location>
        <begin position="11"/>
        <end position="71"/>
    </location>
</feature>
<evidence type="ECO:0000256" key="14">
    <source>
        <dbReference type="ARBA" id="ARBA00030961"/>
    </source>
</evidence>
<evidence type="ECO:0000256" key="16">
    <source>
        <dbReference type="ARBA" id="ARBA00032887"/>
    </source>
</evidence>
<keyword evidence="9" id="KW-0406">Ion transport</keyword>
<evidence type="ECO:0000256" key="12">
    <source>
        <dbReference type="ARBA" id="ARBA00023310"/>
    </source>
</evidence>
<keyword evidence="4" id="KW-1003">Cell membrane</keyword>
<sequence length="75" mass="7359">MDIDLTYSGLAALGAGIAVVGAGLGIGRIGSSAMDAIARQPEASGKIQNAMIIAAALIEGAALFGIVTTLLAVFK</sequence>
<dbReference type="InterPro" id="IPR035921">
    <property type="entry name" value="F/V-ATP_Csub_sf"/>
</dbReference>
<protein>
    <recommendedName>
        <fullName evidence="15">ATP synthase F(0) sector subunit c</fullName>
    </recommendedName>
    <alternativeName>
        <fullName evidence="16">F-type ATPase subunit c</fullName>
    </alternativeName>
    <alternativeName>
        <fullName evidence="14">Lipid-binding protein</fullName>
    </alternativeName>
</protein>
<dbReference type="InterPro" id="IPR002379">
    <property type="entry name" value="ATPase_proteolipid_c-like_dom"/>
</dbReference>
<dbReference type="HAMAP" id="MF_01396">
    <property type="entry name" value="ATP_synth_c_bact"/>
    <property type="match status" value="1"/>
</dbReference>
<evidence type="ECO:0000256" key="5">
    <source>
        <dbReference type="ARBA" id="ARBA00022547"/>
    </source>
</evidence>
<keyword evidence="8 17" id="KW-1133">Transmembrane helix</keyword>
<evidence type="ECO:0000256" key="4">
    <source>
        <dbReference type="ARBA" id="ARBA00022475"/>
    </source>
</evidence>
<evidence type="ECO:0000256" key="1">
    <source>
        <dbReference type="ARBA" id="ARBA00004141"/>
    </source>
</evidence>
<feature type="transmembrane region" description="Helical" evidence="17">
    <location>
        <begin position="50"/>
        <end position="74"/>
    </location>
</feature>
<evidence type="ECO:0000256" key="3">
    <source>
        <dbReference type="ARBA" id="ARBA00022448"/>
    </source>
</evidence>
<keyword evidence="12" id="KW-0066">ATP synthesis</keyword>
<dbReference type="CDD" id="cd18121">
    <property type="entry name" value="ATP-synt_Fo_c"/>
    <property type="match status" value="1"/>
</dbReference>
<dbReference type="PRINTS" id="PR00124">
    <property type="entry name" value="ATPASEC"/>
</dbReference>
<evidence type="ECO:0000256" key="15">
    <source>
        <dbReference type="ARBA" id="ARBA00032200"/>
    </source>
</evidence>
<dbReference type="GO" id="GO:0015986">
    <property type="term" value="P:proton motive force-driven ATP synthesis"/>
    <property type="evidence" value="ECO:0007669"/>
    <property type="project" value="InterPro"/>
</dbReference>
<evidence type="ECO:0000256" key="2">
    <source>
        <dbReference type="ARBA" id="ARBA00006704"/>
    </source>
</evidence>
<keyword evidence="10" id="KW-0446">Lipid-binding</keyword>
<dbReference type="NCBIfam" id="TIGR01260">
    <property type="entry name" value="ATP_synt_c"/>
    <property type="match status" value="1"/>
</dbReference>
<dbReference type="Gene3D" id="1.20.20.10">
    <property type="entry name" value="F1F0 ATP synthase subunit C"/>
    <property type="match status" value="1"/>
</dbReference>
<keyword evidence="5" id="KW-0138">CF(0)</keyword>
<comment type="similarity">
    <text evidence="2">Belongs to the ATPase C chain family.</text>
</comment>
<feature type="transmembrane region" description="Helical" evidence="17">
    <location>
        <begin position="6"/>
        <end position="29"/>
    </location>
</feature>
<dbReference type="GO" id="GO:0033177">
    <property type="term" value="C:proton-transporting two-sector ATPase complex, proton-transporting domain"/>
    <property type="evidence" value="ECO:0007669"/>
    <property type="project" value="InterPro"/>
</dbReference>
<evidence type="ECO:0000256" key="7">
    <source>
        <dbReference type="ARBA" id="ARBA00022781"/>
    </source>
</evidence>
<dbReference type="GO" id="GO:0008289">
    <property type="term" value="F:lipid binding"/>
    <property type="evidence" value="ECO:0007669"/>
    <property type="project" value="UniProtKB-KW"/>
</dbReference>
<dbReference type="InterPro" id="IPR038662">
    <property type="entry name" value="ATP_synth_F0_csu_sf"/>
</dbReference>
<organism evidence="19">
    <name type="scientific">Blattabacterium sp.</name>
    <name type="common">Paratemnopteryx couloniana</name>
    <dbReference type="NCBI Taxonomy" id="2712823"/>
    <lineage>
        <taxon>Bacteria</taxon>
        <taxon>Pseudomonadati</taxon>
        <taxon>Bacteroidota</taxon>
        <taxon>Flavobacteriia</taxon>
        <taxon>Flavobacteriales</taxon>
        <taxon>Blattabacteriaceae</taxon>
        <taxon>Blattabacterium</taxon>
    </lineage>
</organism>
<evidence type="ECO:0000259" key="18">
    <source>
        <dbReference type="Pfam" id="PF00137"/>
    </source>
</evidence>
<dbReference type="Pfam" id="PF00137">
    <property type="entry name" value="ATP-synt_C"/>
    <property type="match status" value="1"/>
</dbReference>
<dbReference type="InterPro" id="IPR005953">
    <property type="entry name" value="ATP_synth_csu_bac/chlpt"/>
</dbReference>
<dbReference type="GO" id="GO:0015078">
    <property type="term" value="F:proton transmembrane transporter activity"/>
    <property type="evidence" value="ECO:0007669"/>
    <property type="project" value="InterPro"/>
</dbReference>
<evidence type="ECO:0000256" key="13">
    <source>
        <dbReference type="ARBA" id="ARBA00025198"/>
    </source>
</evidence>
<comment type="function">
    <text evidence="13">F(1)F(0) ATP synthase produces ATP from ADP in the presence of a proton or sodium gradient. F-type ATPases consist of two structural domains, F(1) containing the extramembraneous catalytic core and F(0) containing the membrane proton channel, linked together by a central stalk and a peripheral stalk. During catalysis, ATP synthesis in the catalytic domain of F(1) is coupled via a rotary mechanism of the central stalk subunits to proton translocation.</text>
</comment>
<keyword evidence="11 17" id="KW-0472">Membrane</keyword>
<name>A0A6G6BX45_9FLAO</name>
<accession>A0A6G6BX45</accession>
<proteinExistence type="inferred from homology"/>
<reference evidence="19" key="1">
    <citation type="journal article" date="2020" name="Biol. Lett.">
        <title>Evolutionary rates are correlated between cockroach symbionts and mitochondrial genomes.</title>
        <authorList>
            <person name="Arab D.A."/>
            <person name="Bourguignon T."/>
            <person name="Wang Z."/>
            <person name="Ho S.Y.W."/>
            <person name="Lo N."/>
        </authorList>
    </citation>
    <scope>NUCLEOTIDE SEQUENCE</scope>
    <source>
        <strain evidence="19">DHOG17254</strain>
    </source>
</reference>
<keyword evidence="3" id="KW-0813">Transport</keyword>
<evidence type="ECO:0000313" key="19">
    <source>
        <dbReference type="EMBL" id="QID56573.1"/>
    </source>
</evidence>
<evidence type="ECO:0000256" key="6">
    <source>
        <dbReference type="ARBA" id="ARBA00022692"/>
    </source>
</evidence>
<evidence type="ECO:0000256" key="11">
    <source>
        <dbReference type="ARBA" id="ARBA00023136"/>
    </source>
</evidence>
<dbReference type="FunFam" id="1.20.20.10:FF:000004">
    <property type="entry name" value="ATP synthase subunit c"/>
    <property type="match status" value="1"/>
</dbReference>
<dbReference type="GO" id="GO:0045259">
    <property type="term" value="C:proton-transporting ATP synthase complex"/>
    <property type="evidence" value="ECO:0007669"/>
    <property type="project" value="UniProtKB-KW"/>
</dbReference>
<dbReference type="InterPro" id="IPR020537">
    <property type="entry name" value="ATP_synth_F0_csu_DDCD_BS"/>
</dbReference>
<keyword evidence="7" id="KW-0375">Hydrogen ion transport</keyword>
<comment type="subcellular location">
    <subcellularLocation>
        <location evidence="1">Membrane</location>
        <topology evidence="1">Multi-pass membrane protein</topology>
    </subcellularLocation>
</comment>
<dbReference type="SUPFAM" id="SSF81333">
    <property type="entry name" value="F1F0 ATP synthase subunit C"/>
    <property type="match status" value="1"/>
</dbReference>
<evidence type="ECO:0000256" key="10">
    <source>
        <dbReference type="ARBA" id="ARBA00023121"/>
    </source>
</evidence>
<dbReference type="PROSITE" id="PS00605">
    <property type="entry name" value="ATPASE_C"/>
    <property type="match status" value="1"/>
</dbReference>
<evidence type="ECO:0000256" key="8">
    <source>
        <dbReference type="ARBA" id="ARBA00022989"/>
    </source>
</evidence>